<evidence type="ECO:0000313" key="2">
    <source>
        <dbReference type="Proteomes" id="UP001145114"/>
    </source>
</evidence>
<organism evidence="1 2">
    <name type="scientific">Spiromyces aspiralis</name>
    <dbReference type="NCBI Taxonomy" id="68401"/>
    <lineage>
        <taxon>Eukaryota</taxon>
        <taxon>Fungi</taxon>
        <taxon>Fungi incertae sedis</taxon>
        <taxon>Zoopagomycota</taxon>
        <taxon>Kickxellomycotina</taxon>
        <taxon>Kickxellomycetes</taxon>
        <taxon>Kickxellales</taxon>
        <taxon>Kickxellaceae</taxon>
        <taxon>Spiromyces</taxon>
    </lineage>
</organism>
<comment type="caution">
    <text evidence="1">The sequence shown here is derived from an EMBL/GenBank/DDBJ whole genome shotgun (WGS) entry which is preliminary data.</text>
</comment>
<evidence type="ECO:0000313" key="1">
    <source>
        <dbReference type="EMBL" id="KAJ1679453.1"/>
    </source>
</evidence>
<sequence length="140" mass="16194">MYDVDPFETRLRFGSMVRTAGEMYQSIQQAAEFAIRHTSLIDHLYDCVSEQLEQSSITARLNILYLIDAILKLSRKSDHKEWLGHFEKDIVCVVTKVIPNNADGNTNLNNTRKVVTSWRKKGMFPDKTLDELDKLFQGRD</sequence>
<dbReference type="Proteomes" id="UP001145114">
    <property type="component" value="Unassembled WGS sequence"/>
</dbReference>
<keyword evidence="2" id="KW-1185">Reference proteome</keyword>
<gene>
    <name evidence="1" type="ORF">EV182_002019</name>
</gene>
<dbReference type="EMBL" id="JAMZIH010000372">
    <property type="protein sequence ID" value="KAJ1679453.1"/>
    <property type="molecule type" value="Genomic_DNA"/>
</dbReference>
<accession>A0ACC1HSC3</accession>
<protein>
    <submittedName>
        <fullName evidence="1">Uncharacterized protein</fullName>
    </submittedName>
</protein>
<reference evidence="1" key="1">
    <citation type="submission" date="2022-06" db="EMBL/GenBank/DDBJ databases">
        <title>Phylogenomic reconstructions and comparative analyses of Kickxellomycotina fungi.</title>
        <authorList>
            <person name="Reynolds N.K."/>
            <person name="Stajich J.E."/>
            <person name="Barry K."/>
            <person name="Grigoriev I.V."/>
            <person name="Crous P."/>
            <person name="Smith M.E."/>
        </authorList>
    </citation>
    <scope>NUCLEOTIDE SEQUENCE</scope>
    <source>
        <strain evidence="1">RSA 2271</strain>
    </source>
</reference>
<proteinExistence type="predicted"/>
<name>A0ACC1HSC3_9FUNG</name>
<feature type="non-terminal residue" evidence="1">
    <location>
        <position position="140"/>
    </location>
</feature>